<evidence type="ECO:0000259" key="1">
    <source>
        <dbReference type="PROSITE" id="PS51186"/>
    </source>
</evidence>
<dbReference type="Proteomes" id="UP000056453">
    <property type="component" value="Unassembled WGS sequence"/>
</dbReference>
<accession>A0AAW3MW13</accession>
<feature type="domain" description="N-acetyltransferase" evidence="1">
    <location>
        <begin position="1"/>
        <end position="150"/>
    </location>
</feature>
<dbReference type="Gene3D" id="3.40.630.30">
    <property type="match status" value="1"/>
</dbReference>
<dbReference type="InterPro" id="IPR000182">
    <property type="entry name" value="GNAT_dom"/>
</dbReference>
<reference evidence="2 3" key="1">
    <citation type="submission" date="2015-11" db="EMBL/GenBank/DDBJ databases">
        <title>Expanding the genomic diversity of Burkholderia species for the development of highly accurate diagnostics.</title>
        <authorList>
            <person name="Sahl J."/>
            <person name="Keim P."/>
            <person name="Wagner D."/>
        </authorList>
    </citation>
    <scope>NUCLEOTIDE SEQUENCE [LARGE SCALE GENOMIC DNA]</scope>
    <source>
        <strain evidence="2 3">MSMB1808WGS</strain>
    </source>
</reference>
<sequence length="158" mass="17561">MTRGNPFADHPQLRTIWPAEFAVIAEEAAQEAVAQMPLGDIGGLYLVMKDGQVIGITGFFYVESVDEPYLRWHGIVPAERRNGYARLALGLVVERIKAKIPHAKGLTELVPQTQTAYGAGIGKHFAALGFEKSGELETYYWSPYAWQPIRLDIQRFAG</sequence>
<protein>
    <recommendedName>
        <fullName evidence="1">N-acetyltransferase domain-containing protein</fullName>
    </recommendedName>
</protein>
<gene>
    <name evidence="2" type="ORF">WJ96_05235</name>
</gene>
<comment type="caution">
    <text evidence="2">The sequence shown here is derived from an EMBL/GenBank/DDBJ whole genome shotgun (WGS) entry which is preliminary data.</text>
</comment>
<dbReference type="EMBL" id="LPBJ01000047">
    <property type="protein sequence ID" value="KVP97975.1"/>
    <property type="molecule type" value="Genomic_DNA"/>
</dbReference>
<proteinExistence type="predicted"/>
<dbReference type="InterPro" id="IPR016181">
    <property type="entry name" value="Acyl_CoA_acyltransferase"/>
</dbReference>
<dbReference type="PROSITE" id="PS51186">
    <property type="entry name" value="GNAT"/>
    <property type="match status" value="1"/>
</dbReference>
<dbReference type="SUPFAM" id="SSF55729">
    <property type="entry name" value="Acyl-CoA N-acyltransferases (Nat)"/>
    <property type="match status" value="1"/>
</dbReference>
<keyword evidence="3" id="KW-1185">Reference proteome</keyword>
<evidence type="ECO:0000313" key="3">
    <source>
        <dbReference type="Proteomes" id="UP000056453"/>
    </source>
</evidence>
<dbReference type="GO" id="GO:0016747">
    <property type="term" value="F:acyltransferase activity, transferring groups other than amino-acyl groups"/>
    <property type="evidence" value="ECO:0007669"/>
    <property type="project" value="InterPro"/>
</dbReference>
<organism evidence="2 3">
    <name type="scientific">Burkholderia ubonensis</name>
    <dbReference type="NCBI Taxonomy" id="101571"/>
    <lineage>
        <taxon>Bacteria</taxon>
        <taxon>Pseudomonadati</taxon>
        <taxon>Pseudomonadota</taxon>
        <taxon>Betaproteobacteria</taxon>
        <taxon>Burkholderiales</taxon>
        <taxon>Burkholderiaceae</taxon>
        <taxon>Burkholderia</taxon>
        <taxon>Burkholderia cepacia complex</taxon>
    </lineage>
</organism>
<dbReference type="AlphaFoldDB" id="A0AAW3MW13"/>
<name>A0AAW3MW13_9BURK</name>
<evidence type="ECO:0000313" key="2">
    <source>
        <dbReference type="EMBL" id="KVP97975.1"/>
    </source>
</evidence>